<gene>
    <name evidence="7" type="ORF">ENR15_04430</name>
</gene>
<dbReference type="GO" id="GO:0043365">
    <property type="term" value="F:[formate-C-acetyltransferase]-activating enzyme activity"/>
    <property type="evidence" value="ECO:0007669"/>
    <property type="project" value="InterPro"/>
</dbReference>
<name>A0A7C3VI39_9CYAN</name>
<keyword evidence="5" id="KW-0408">Iron</keyword>
<dbReference type="InterPro" id="IPR034457">
    <property type="entry name" value="Organic_radical-activating"/>
</dbReference>
<dbReference type="PANTHER" id="PTHR30352">
    <property type="entry name" value="PYRUVATE FORMATE-LYASE-ACTIVATING ENZYME"/>
    <property type="match status" value="1"/>
</dbReference>
<reference evidence="7" key="1">
    <citation type="journal article" date="2020" name="mSystems">
        <title>Genome- and Community-Level Interaction Insights into Carbon Utilization and Element Cycling Functions of Hydrothermarchaeota in Hydrothermal Sediment.</title>
        <authorList>
            <person name="Zhou Z."/>
            <person name="Liu Y."/>
            <person name="Xu W."/>
            <person name="Pan J."/>
            <person name="Luo Z.H."/>
            <person name="Li M."/>
        </authorList>
    </citation>
    <scope>NUCLEOTIDE SEQUENCE [LARGE SCALE GENOMIC DNA]</scope>
    <source>
        <strain evidence="7">SpSt-374</strain>
    </source>
</reference>
<dbReference type="InterPro" id="IPR013785">
    <property type="entry name" value="Aldolase_TIM"/>
</dbReference>
<evidence type="ECO:0000313" key="7">
    <source>
        <dbReference type="EMBL" id="HGF99916.1"/>
    </source>
</evidence>
<dbReference type="Pfam" id="PF13353">
    <property type="entry name" value="Fer4_12"/>
    <property type="match status" value="1"/>
</dbReference>
<dbReference type="PANTHER" id="PTHR30352:SF13">
    <property type="entry name" value="GLYCYL-RADICAL ENZYME ACTIVATING ENZYME YJJW-RELATED"/>
    <property type="match status" value="1"/>
</dbReference>
<dbReference type="InterPro" id="IPR007197">
    <property type="entry name" value="rSAM"/>
</dbReference>
<proteinExistence type="predicted"/>
<accession>A0A7C3VI39</accession>
<dbReference type="GO" id="GO:0051539">
    <property type="term" value="F:4 iron, 4 sulfur cluster binding"/>
    <property type="evidence" value="ECO:0007669"/>
    <property type="project" value="UniProtKB-KW"/>
</dbReference>
<evidence type="ECO:0000256" key="3">
    <source>
        <dbReference type="ARBA" id="ARBA00022691"/>
    </source>
</evidence>
<dbReference type="InterPro" id="IPR012837">
    <property type="entry name" value="NrdG"/>
</dbReference>
<organism evidence="7">
    <name type="scientific">Planktothricoides sp. SpSt-374</name>
    <dbReference type="NCBI Taxonomy" id="2282167"/>
    <lineage>
        <taxon>Bacteria</taxon>
        <taxon>Bacillati</taxon>
        <taxon>Cyanobacteriota</taxon>
        <taxon>Cyanophyceae</taxon>
        <taxon>Oscillatoriophycideae</taxon>
        <taxon>Oscillatoriales</taxon>
        <taxon>Oscillatoriaceae</taxon>
        <taxon>Planktothricoides</taxon>
    </lineage>
</organism>
<comment type="cofactor">
    <cofactor evidence="1">
        <name>[4Fe-4S] cluster</name>
        <dbReference type="ChEBI" id="CHEBI:49883"/>
    </cofactor>
</comment>
<dbReference type="SFLD" id="SFLDF00299">
    <property type="entry name" value="anaerobic_ribonucleoside-triph"/>
    <property type="match status" value="1"/>
</dbReference>
<dbReference type="InterPro" id="IPR058240">
    <property type="entry name" value="rSAM_sf"/>
</dbReference>
<comment type="caution">
    <text evidence="7">The sequence shown here is derived from an EMBL/GenBank/DDBJ whole genome shotgun (WGS) entry which is preliminary data.</text>
</comment>
<dbReference type="Gene3D" id="3.20.20.70">
    <property type="entry name" value="Aldolase class I"/>
    <property type="match status" value="1"/>
</dbReference>
<sequence>MTLLNIAEICPTTRTLGPGQRFAIWVQGCCFQCRGCISPDWIPQTTAHLVEPKRLAESILSVPGTVGVTVSGGEPMLQANALGELFTYLRGERDISIICYTGFTLEQLQTEFYQEMFPPGLELGDILGLLQMIDVLIDGQYIPELNDNQGWRGSANQKIHFLTSRHRHETELFTRRQRDVEIHLRGDGALMVGVPPQNFPKDFRLAVDAVGE</sequence>
<keyword evidence="2" id="KW-0004">4Fe-4S</keyword>
<evidence type="ECO:0000256" key="6">
    <source>
        <dbReference type="ARBA" id="ARBA00023014"/>
    </source>
</evidence>
<evidence type="ECO:0000256" key="4">
    <source>
        <dbReference type="ARBA" id="ARBA00022723"/>
    </source>
</evidence>
<dbReference type="EMBL" id="DSPX01000043">
    <property type="protein sequence ID" value="HGF99916.1"/>
    <property type="molecule type" value="Genomic_DNA"/>
</dbReference>
<dbReference type="SUPFAM" id="SSF102114">
    <property type="entry name" value="Radical SAM enzymes"/>
    <property type="match status" value="1"/>
</dbReference>
<keyword evidence="6" id="KW-0411">Iron-sulfur</keyword>
<evidence type="ECO:0000256" key="1">
    <source>
        <dbReference type="ARBA" id="ARBA00001966"/>
    </source>
</evidence>
<keyword evidence="3" id="KW-0949">S-adenosyl-L-methionine</keyword>
<evidence type="ECO:0000256" key="2">
    <source>
        <dbReference type="ARBA" id="ARBA00022485"/>
    </source>
</evidence>
<protein>
    <submittedName>
        <fullName evidence="7">Radical SAM protein</fullName>
    </submittedName>
</protein>
<dbReference type="GO" id="GO:0046872">
    <property type="term" value="F:metal ion binding"/>
    <property type="evidence" value="ECO:0007669"/>
    <property type="project" value="UniProtKB-KW"/>
</dbReference>
<dbReference type="SFLD" id="SFLDS00029">
    <property type="entry name" value="Radical_SAM"/>
    <property type="match status" value="1"/>
</dbReference>
<keyword evidence="4" id="KW-0479">Metal-binding</keyword>
<dbReference type="AlphaFoldDB" id="A0A7C3VI39"/>
<dbReference type="SFLD" id="SFLDG01063">
    <property type="entry name" value="activating_enzymes__group_1"/>
    <property type="match status" value="1"/>
</dbReference>
<evidence type="ECO:0000256" key="5">
    <source>
        <dbReference type="ARBA" id="ARBA00023004"/>
    </source>
</evidence>
<dbReference type="SFLD" id="SFLDG01066">
    <property type="entry name" value="organic_radical-activating_enz"/>
    <property type="match status" value="1"/>
</dbReference>